<dbReference type="PROSITE" id="PS50002">
    <property type="entry name" value="SH3"/>
    <property type="match status" value="1"/>
</dbReference>
<organism evidence="6 7">
    <name type="scientific">Amphimedon queenslandica</name>
    <name type="common">Sponge</name>
    <dbReference type="NCBI Taxonomy" id="400682"/>
    <lineage>
        <taxon>Eukaryota</taxon>
        <taxon>Metazoa</taxon>
        <taxon>Porifera</taxon>
        <taxon>Demospongiae</taxon>
        <taxon>Heteroscleromorpha</taxon>
        <taxon>Haplosclerida</taxon>
        <taxon>Niphatidae</taxon>
        <taxon>Amphimedon</taxon>
    </lineage>
</organism>
<evidence type="ECO:0000259" key="4">
    <source>
        <dbReference type="PROSITE" id="PS50002"/>
    </source>
</evidence>
<accession>A0AAN0IFU1</accession>
<dbReference type="InterPro" id="IPR001452">
    <property type="entry name" value="SH3_domain"/>
</dbReference>
<dbReference type="GO" id="GO:0005737">
    <property type="term" value="C:cytoplasm"/>
    <property type="evidence" value="ECO:0007669"/>
    <property type="project" value="InterPro"/>
</dbReference>
<dbReference type="SMART" id="SM00326">
    <property type="entry name" value="SH3"/>
    <property type="match status" value="1"/>
</dbReference>
<dbReference type="Proteomes" id="UP000007879">
    <property type="component" value="Unassembled WGS sequence"/>
</dbReference>
<dbReference type="InterPro" id="IPR027267">
    <property type="entry name" value="AH/BAR_dom_sf"/>
</dbReference>
<dbReference type="Pfam" id="PF03114">
    <property type="entry name" value="BAR"/>
    <property type="match status" value="1"/>
</dbReference>
<keyword evidence="7" id="KW-1185">Reference proteome</keyword>
<dbReference type="InterPro" id="IPR004148">
    <property type="entry name" value="BAR_dom"/>
</dbReference>
<dbReference type="EnsemblMetazoa" id="XM_003387929.3">
    <property type="protein sequence ID" value="XP_003387977.1"/>
    <property type="gene ID" value="LOC100636751"/>
</dbReference>
<protein>
    <recommendedName>
        <fullName evidence="8">SH3 domain-containing protein</fullName>
    </recommendedName>
</protein>
<dbReference type="InterPro" id="IPR036028">
    <property type="entry name" value="SH3-like_dom_sf"/>
</dbReference>
<feature type="coiled-coil region" evidence="3">
    <location>
        <begin position="179"/>
        <end position="221"/>
    </location>
</feature>
<dbReference type="KEGG" id="aqu:100636751"/>
<gene>
    <name evidence="6" type="primary">100636751</name>
</gene>
<dbReference type="Gene3D" id="2.30.30.40">
    <property type="entry name" value="SH3 Domains"/>
    <property type="match status" value="1"/>
</dbReference>
<reference evidence="6" key="2">
    <citation type="submission" date="2024-06" db="UniProtKB">
        <authorList>
            <consortium name="EnsemblMetazoa"/>
        </authorList>
    </citation>
    <scope>IDENTIFICATION</scope>
</reference>
<feature type="domain" description="SH3" evidence="4">
    <location>
        <begin position="287"/>
        <end position="346"/>
    </location>
</feature>
<evidence type="ECO:0000256" key="1">
    <source>
        <dbReference type="ARBA" id="ARBA00022443"/>
    </source>
</evidence>
<sequence>MADSSGGEERQPPGEVLNEKFSAFVKFASTSITRAKQFTVEKLGRAESVTSYDDQFESLSVKIDQIKLNTERIIDTLESMIQPNPNIRLEEAVYSKLDRVQPHRSTGHELLGVELSRAGNEFGPETQYGGYLVRCGEVESKIGLAERRYQNTIKTDVLTPLKAFLEVDLKTLLREKRNLVVLRLDLDAAKAQAKKAQGDKVSQAESNLRSIQADYDSKMEKVRGSMERIVQTHVNNMGHIKGYISTLKSYYTDCMTYLDDIGTEMSPPVVTSSDNEDILSHYDVDKSEAKKARVLYDYESEETDNHLSLLIDQVITVYPLKDDGDYYLAQVGDTIGKVPAAYLELI</sequence>
<evidence type="ECO:0000259" key="5">
    <source>
        <dbReference type="PROSITE" id="PS51021"/>
    </source>
</evidence>
<keyword evidence="3" id="KW-0175">Coiled coil</keyword>
<evidence type="ECO:0008006" key="8">
    <source>
        <dbReference type="Google" id="ProtNLM"/>
    </source>
</evidence>
<evidence type="ECO:0000256" key="3">
    <source>
        <dbReference type="SAM" id="Coils"/>
    </source>
</evidence>
<evidence type="ECO:0000313" key="6">
    <source>
        <dbReference type="EnsemblMetazoa" id="XP_003387977.1"/>
    </source>
</evidence>
<keyword evidence="1 2" id="KW-0728">SH3 domain</keyword>
<name>A0AAN0IFU1_AMPQE</name>
<evidence type="ECO:0000256" key="2">
    <source>
        <dbReference type="PROSITE-ProRule" id="PRU00192"/>
    </source>
</evidence>
<evidence type="ECO:0000313" key="7">
    <source>
        <dbReference type="Proteomes" id="UP000007879"/>
    </source>
</evidence>
<feature type="domain" description="BAR" evidence="5">
    <location>
        <begin position="41"/>
        <end position="274"/>
    </location>
</feature>
<dbReference type="Gene3D" id="1.20.1270.60">
    <property type="entry name" value="Arfaptin homology (AH) domain/BAR domain"/>
    <property type="match status" value="1"/>
</dbReference>
<dbReference type="SUPFAM" id="SSF103657">
    <property type="entry name" value="BAR/IMD domain-like"/>
    <property type="match status" value="1"/>
</dbReference>
<proteinExistence type="predicted"/>
<dbReference type="SUPFAM" id="SSF50044">
    <property type="entry name" value="SH3-domain"/>
    <property type="match status" value="1"/>
</dbReference>
<dbReference type="SMART" id="SM00721">
    <property type="entry name" value="BAR"/>
    <property type="match status" value="1"/>
</dbReference>
<dbReference type="PROSITE" id="PS51021">
    <property type="entry name" value="BAR"/>
    <property type="match status" value="1"/>
</dbReference>
<dbReference type="AlphaFoldDB" id="A0AAN0IFU1"/>
<dbReference type="Pfam" id="PF07653">
    <property type="entry name" value="SH3_2"/>
    <property type="match status" value="1"/>
</dbReference>
<reference evidence="7" key="1">
    <citation type="journal article" date="2010" name="Nature">
        <title>The Amphimedon queenslandica genome and the evolution of animal complexity.</title>
        <authorList>
            <person name="Srivastava M."/>
            <person name="Simakov O."/>
            <person name="Chapman J."/>
            <person name="Fahey B."/>
            <person name="Gauthier M.E."/>
            <person name="Mitros T."/>
            <person name="Richards G.S."/>
            <person name="Conaco C."/>
            <person name="Dacre M."/>
            <person name="Hellsten U."/>
            <person name="Larroux C."/>
            <person name="Putnam N.H."/>
            <person name="Stanke M."/>
            <person name="Adamska M."/>
            <person name="Darling A."/>
            <person name="Degnan S.M."/>
            <person name="Oakley T.H."/>
            <person name="Plachetzki D.C."/>
            <person name="Zhai Y."/>
            <person name="Adamski M."/>
            <person name="Calcino A."/>
            <person name="Cummins S.F."/>
            <person name="Goodstein D.M."/>
            <person name="Harris C."/>
            <person name="Jackson D.J."/>
            <person name="Leys S.P."/>
            <person name="Shu S."/>
            <person name="Woodcroft B.J."/>
            <person name="Vervoort M."/>
            <person name="Kosik K.S."/>
            <person name="Manning G."/>
            <person name="Degnan B.M."/>
            <person name="Rokhsar D.S."/>
        </authorList>
    </citation>
    <scope>NUCLEOTIDE SEQUENCE [LARGE SCALE GENOMIC DNA]</scope>
</reference>